<protein>
    <submittedName>
        <fullName evidence="1">Uncharacterized protein</fullName>
    </submittedName>
</protein>
<accession>H6N7Z9</accession>
<evidence type="ECO:0000313" key="1">
    <source>
        <dbReference type="EMBL" id="AEW45771.1"/>
    </source>
</evidence>
<proteinExistence type="predicted"/>
<dbReference type="HOGENOM" id="CLU_098620_0_0_14"/>
<keyword evidence="2" id="KW-1185">Reference proteome</keyword>
<dbReference type="AlphaFoldDB" id="H6N7Z9"/>
<dbReference type="EMBL" id="CP003199">
    <property type="protein sequence ID" value="AEW45771.1"/>
    <property type="molecule type" value="Genomic_DNA"/>
</dbReference>
<organism evidence="1 2">
    <name type="scientific">Mycoplasma haemocanis (strain Illinois)</name>
    <dbReference type="NCBI Taxonomy" id="1111676"/>
    <lineage>
        <taxon>Bacteria</taxon>
        <taxon>Bacillati</taxon>
        <taxon>Mycoplasmatota</taxon>
        <taxon>Mollicutes</taxon>
        <taxon>Mycoplasmataceae</taxon>
        <taxon>Mycoplasma</taxon>
    </lineage>
</organism>
<name>H6N7Z9_MYCHN</name>
<gene>
    <name evidence="1" type="ordered locus">MHC_04575</name>
</gene>
<sequence>MTTSFKFVALVTGATATTGMGILAFKGFSFSKDEKSISSLLSKDPSKRAIDITEIDYWKTAWASYKVSNKDFWNLGNGQDVPEGFKTACRDKLESKVSGVDSEDYQNFLSYCSRDTLISDLIKDSKLVPLSKTEADNTDGWKKAWESYIDANKEKLNNDDAWKVNNFKTEKDKKDKALADFRDKCETNLGSKDISNTALFDQVKKWCTKKT</sequence>
<dbReference type="STRING" id="1111676.MHC_04575"/>
<evidence type="ECO:0000313" key="2">
    <source>
        <dbReference type="Proteomes" id="UP000009135"/>
    </source>
</evidence>
<dbReference type="Proteomes" id="UP000009135">
    <property type="component" value="Chromosome"/>
</dbReference>
<dbReference type="KEGG" id="mhe:MHC_04575"/>
<reference evidence="1 2" key="1">
    <citation type="journal article" date="2012" name="J. Bacteriol.">
        <title>Complete genome sequence of Mycoplasma haemocanis strain Illinois.</title>
        <authorList>
            <person name="do Nascimento N.C."/>
            <person name="Guimaraes A.M."/>
            <person name="Santos A.P."/>
            <person name="Sanmiguel P.J."/>
            <person name="Messick J.B."/>
        </authorList>
    </citation>
    <scope>NUCLEOTIDE SEQUENCE [LARGE SCALE GENOMIC DNA]</scope>
    <source>
        <strain evidence="1 2">Illinois</strain>
    </source>
</reference>
<dbReference type="OrthoDB" id="402058at2"/>